<reference evidence="7" key="1">
    <citation type="submission" date="2018-07" db="EMBL/GenBank/DDBJ databases">
        <title>Genome sequence of Erythrobacter strain YH-07, an antagonistic bacterium isolated from Yellow Sea.</title>
        <authorList>
            <person name="Tang T."/>
            <person name="Liu Q."/>
            <person name="Sun X."/>
        </authorList>
    </citation>
    <scope>NUCLEOTIDE SEQUENCE [LARGE SCALE GENOMIC DNA]</scope>
    <source>
        <strain evidence="7">YH-07</strain>
    </source>
</reference>
<dbReference type="OrthoDB" id="667966at2"/>
<dbReference type="SMART" id="SM00419">
    <property type="entry name" value="HTH_CRP"/>
    <property type="match status" value="1"/>
</dbReference>
<dbReference type="InterPro" id="IPR018335">
    <property type="entry name" value="Tscrpt_reg_HTH_Crp-type_CS"/>
</dbReference>
<dbReference type="PANTHER" id="PTHR24567:SF75">
    <property type="entry name" value="FUMARATE AND NITRATE REDUCTION REGULATORY PROTEIN"/>
    <property type="match status" value="1"/>
</dbReference>
<dbReference type="CDD" id="cd00038">
    <property type="entry name" value="CAP_ED"/>
    <property type="match status" value="1"/>
</dbReference>
<evidence type="ECO:0000259" key="4">
    <source>
        <dbReference type="PROSITE" id="PS50042"/>
    </source>
</evidence>
<dbReference type="GO" id="GO:0005829">
    <property type="term" value="C:cytosol"/>
    <property type="evidence" value="ECO:0007669"/>
    <property type="project" value="TreeGrafter"/>
</dbReference>
<dbReference type="InterPro" id="IPR014710">
    <property type="entry name" value="RmlC-like_jellyroll"/>
</dbReference>
<dbReference type="SMART" id="SM00100">
    <property type="entry name" value="cNMP"/>
    <property type="match status" value="1"/>
</dbReference>
<dbReference type="Gene3D" id="1.10.10.10">
    <property type="entry name" value="Winged helix-like DNA-binding domain superfamily/Winged helix DNA-binding domain"/>
    <property type="match status" value="1"/>
</dbReference>
<dbReference type="AlphaFoldDB" id="A0A345YE82"/>
<dbReference type="Pfam" id="PF00027">
    <property type="entry name" value="cNMP_binding"/>
    <property type="match status" value="1"/>
</dbReference>
<dbReference type="EMBL" id="CP031357">
    <property type="protein sequence ID" value="AXK42234.1"/>
    <property type="molecule type" value="Genomic_DNA"/>
</dbReference>
<sequence length="237" mass="26463">MHDTQNPLPKSYCDACAIRNRAICADLDEREIALLNGIGRRRKLSAGEQLMWEGDEAVLVANVIEGVLKLSSHSADGKEQILGLVYPSDFLGRPFGKTSPYGVEALTDAHICVFERTDFDRFAREHPRLEHKLLERTLSELDRTRRWMLLLGRMNAEQKVASFLLEMAERLGTNQASGPETTVSLPLSRQQIADVLGLTIETVSRQLTRLRGAGAIDLPSRREIVLRDTADLESRAG</sequence>
<keyword evidence="2" id="KW-0238">DNA-binding</keyword>
<protein>
    <submittedName>
        <fullName evidence="6">Crp/Fnr family transcriptional regulator</fullName>
    </submittedName>
</protein>
<dbReference type="Proteomes" id="UP000254508">
    <property type="component" value="Chromosome"/>
</dbReference>
<dbReference type="InterPro" id="IPR012318">
    <property type="entry name" value="HTH_CRP"/>
</dbReference>
<dbReference type="PROSITE" id="PS50042">
    <property type="entry name" value="CNMP_BINDING_3"/>
    <property type="match status" value="1"/>
</dbReference>
<dbReference type="PANTHER" id="PTHR24567">
    <property type="entry name" value="CRP FAMILY TRANSCRIPTIONAL REGULATORY PROTEIN"/>
    <property type="match status" value="1"/>
</dbReference>
<dbReference type="PROSITE" id="PS51063">
    <property type="entry name" value="HTH_CRP_2"/>
    <property type="match status" value="1"/>
</dbReference>
<name>A0A345YE82_9SPHN</name>
<evidence type="ECO:0000256" key="2">
    <source>
        <dbReference type="ARBA" id="ARBA00023125"/>
    </source>
</evidence>
<dbReference type="Gene3D" id="2.60.120.10">
    <property type="entry name" value="Jelly Rolls"/>
    <property type="match status" value="1"/>
</dbReference>
<dbReference type="GO" id="GO:0003700">
    <property type="term" value="F:DNA-binding transcription factor activity"/>
    <property type="evidence" value="ECO:0007669"/>
    <property type="project" value="InterPro"/>
</dbReference>
<dbReference type="InterPro" id="IPR036388">
    <property type="entry name" value="WH-like_DNA-bd_sf"/>
</dbReference>
<evidence type="ECO:0000313" key="6">
    <source>
        <dbReference type="EMBL" id="AXK42234.1"/>
    </source>
</evidence>
<accession>A0A345YE82</accession>
<evidence type="ECO:0000259" key="5">
    <source>
        <dbReference type="PROSITE" id="PS51063"/>
    </source>
</evidence>
<dbReference type="SUPFAM" id="SSF51206">
    <property type="entry name" value="cAMP-binding domain-like"/>
    <property type="match status" value="1"/>
</dbReference>
<dbReference type="PRINTS" id="PR00034">
    <property type="entry name" value="HTHCRP"/>
</dbReference>
<dbReference type="CDD" id="cd00092">
    <property type="entry name" value="HTH_CRP"/>
    <property type="match status" value="1"/>
</dbReference>
<proteinExistence type="predicted"/>
<dbReference type="PROSITE" id="PS00042">
    <property type="entry name" value="HTH_CRP_1"/>
    <property type="match status" value="1"/>
</dbReference>
<dbReference type="GO" id="GO:0003677">
    <property type="term" value="F:DNA binding"/>
    <property type="evidence" value="ECO:0007669"/>
    <property type="project" value="UniProtKB-KW"/>
</dbReference>
<dbReference type="InterPro" id="IPR018490">
    <property type="entry name" value="cNMP-bd_dom_sf"/>
</dbReference>
<dbReference type="KEGG" id="err:DVR09_07680"/>
<dbReference type="Pfam" id="PF13545">
    <property type="entry name" value="HTH_Crp_2"/>
    <property type="match status" value="1"/>
</dbReference>
<keyword evidence="7" id="KW-1185">Reference proteome</keyword>
<dbReference type="InterPro" id="IPR050397">
    <property type="entry name" value="Env_Response_Regulators"/>
</dbReference>
<gene>
    <name evidence="6" type="ORF">DVR09_07680</name>
</gene>
<keyword evidence="1" id="KW-0805">Transcription regulation</keyword>
<evidence type="ECO:0000256" key="3">
    <source>
        <dbReference type="ARBA" id="ARBA00023163"/>
    </source>
</evidence>
<organism evidence="6 7">
    <name type="scientific">Erythrobacter aureus</name>
    <dbReference type="NCBI Taxonomy" id="2182384"/>
    <lineage>
        <taxon>Bacteria</taxon>
        <taxon>Pseudomonadati</taxon>
        <taxon>Pseudomonadota</taxon>
        <taxon>Alphaproteobacteria</taxon>
        <taxon>Sphingomonadales</taxon>
        <taxon>Erythrobacteraceae</taxon>
        <taxon>Erythrobacter/Porphyrobacter group</taxon>
        <taxon>Erythrobacter</taxon>
    </lineage>
</organism>
<dbReference type="RefSeq" id="WP_115416416.1">
    <property type="nucleotide sequence ID" value="NZ_CP031357.1"/>
</dbReference>
<keyword evidence="3" id="KW-0804">Transcription</keyword>
<feature type="domain" description="HTH crp-type" evidence="5">
    <location>
        <begin position="154"/>
        <end position="230"/>
    </location>
</feature>
<evidence type="ECO:0000256" key="1">
    <source>
        <dbReference type="ARBA" id="ARBA00023015"/>
    </source>
</evidence>
<dbReference type="InterPro" id="IPR000595">
    <property type="entry name" value="cNMP-bd_dom"/>
</dbReference>
<evidence type="ECO:0000313" key="7">
    <source>
        <dbReference type="Proteomes" id="UP000254508"/>
    </source>
</evidence>
<feature type="domain" description="Cyclic nucleotide-binding" evidence="4">
    <location>
        <begin position="23"/>
        <end position="140"/>
    </location>
</feature>
<dbReference type="SUPFAM" id="SSF46785">
    <property type="entry name" value="Winged helix' DNA-binding domain"/>
    <property type="match status" value="1"/>
</dbReference>
<dbReference type="InterPro" id="IPR036390">
    <property type="entry name" value="WH_DNA-bd_sf"/>
</dbReference>